<dbReference type="InterPro" id="IPR027417">
    <property type="entry name" value="P-loop_NTPase"/>
</dbReference>
<keyword evidence="1" id="KW-0067">ATP-binding</keyword>
<dbReference type="Proteomes" id="UP000270743">
    <property type="component" value="Unassembled WGS sequence"/>
</dbReference>
<dbReference type="EMBL" id="UZWE01000029">
    <property type="protein sequence ID" value="VDS08649.1"/>
    <property type="molecule type" value="Genomic_DNA"/>
</dbReference>
<dbReference type="PANTHER" id="PTHR43394">
    <property type="entry name" value="ATP-DEPENDENT PERMEASE MDL1, MITOCHONDRIAL"/>
    <property type="match status" value="1"/>
</dbReference>
<proteinExistence type="predicted"/>
<accession>A0A3S4CYP4</accession>
<keyword evidence="2" id="KW-1185">Reference proteome</keyword>
<evidence type="ECO:0000313" key="1">
    <source>
        <dbReference type="EMBL" id="VDS08649.1"/>
    </source>
</evidence>
<dbReference type="GO" id="GO:0005524">
    <property type="term" value="F:ATP binding"/>
    <property type="evidence" value="ECO:0007669"/>
    <property type="project" value="UniProtKB-KW"/>
</dbReference>
<dbReference type="Gene3D" id="3.40.50.300">
    <property type="entry name" value="P-loop containing nucleotide triphosphate hydrolases"/>
    <property type="match status" value="1"/>
</dbReference>
<sequence length="84" mass="8794">MLDEPNSSLDAEGEAALIQAVDQARASGAAVLIVAQRMSILNKADRLVLLRDGAVAHYGDKAEVLAALGPRRRASAVAEKARLS</sequence>
<dbReference type="SUPFAM" id="SSF52540">
    <property type="entry name" value="P-loop containing nucleoside triphosphate hydrolases"/>
    <property type="match status" value="1"/>
</dbReference>
<dbReference type="InterPro" id="IPR039421">
    <property type="entry name" value="Type_1_exporter"/>
</dbReference>
<evidence type="ECO:0000313" key="2">
    <source>
        <dbReference type="Proteomes" id="UP000270743"/>
    </source>
</evidence>
<protein>
    <submittedName>
        <fullName evidence="1">Type I secretion system ATP-binding protein PrsD</fullName>
    </submittedName>
</protein>
<dbReference type="RefSeq" id="WP_206436911.1">
    <property type="nucleotide sequence ID" value="NZ_UZWE01000029.1"/>
</dbReference>
<organism evidence="1 2">
    <name type="scientific">Paracoccus haematequi</name>
    <dbReference type="NCBI Taxonomy" id="2491866"/>
    <lineage>
        <taxon>Bacteria</taxon>
        <taxon>Pseudomonadati</taxon>
        <taxon>Pseudomonadota</taxon>
        <taxon>Alphaproteobacteria</taxon>
        <taxon>Rhodobacterales</taxon>
        <taxon>Paracoccaceae</taxon>
        <taxon>Paracoccus</taxon>
    </lineage>
</organism>
<dbReference type="PANTHER" id="PTHR43394:SF1">
    <property type="entry name" value="ATP-BINDING CASSETTE SUB-FAMILY B MEMBER 10, MITOCHONDRIAL"/>
    <property type="match status" value="1"/>
</dbReference>
<dbReference type="AlphaFoldDB" id="A0A3S4CYP4"/>
<keyword evidence="1" id="KW-0547">Nucleotide-binding</keyword>
<reference evidence="1 2" key="1">
    <citation type="submission" date="2018-12" db="EMBL/GenBank/DDBJ databases">
        <authorList>
            <person name="Criscuolo A."/>
        </authorList>
    </citation>
    <scope>NUCLEOTIDE SEQUENCE [LARGE SCALE GENOMIC DNA]</scope>
    <source>
        <strain evidence="1">ACIP1116241</strain>
    </source>
</reference>
<gene>
    <name evidence="1" type="primary">prsD_2</name>
    <name evidence="1" type="ORF">PARHAE_01833</name>
</gene>
<dbReference type="GO" id="GO:0015421">
    <property type="term" value="F:ABC-type oligopeptide transporter activity"/>
    <property type="evidence" value="ECO:0007669"/>
    <property type="project" value="TreeGrafter"/>
</dbReference>
<name>A0A3S4CYP4_9RHOB</name>